<sequence>MITRDEDEYHWLSEMNKAANVVLLENRIIDAATARRNADAIVRLDAEMRKPGADRTGNYQQIEPRLIDIGGVEVSTLHCGRSRVDIVATSRRLLLRPQILCAMERLNAARQALLRFGEKHKRALVPAYTQGRQSAGVPVGHYITAYTAALEVEFDNLRQAYDIVNQSPLGAGAVATSSFPLDRHRLSDLLGFSRPIENSLFANELSVISAGARVVSATTSGALIIGALASDIEQQYARTVPWFTVSEGPGLTGTSSSMPHKVNPTIVNDIRQQASVLVGTGMTYTVRSHNVPHGMPDSKRGEPNVAIGQYAKMMDDVARLFGNLNFDESVARQEVETEYSATPELADTLQRMHKVPFRVGHHFASAIVEYGRAHGLPPARFPYAVARTLYANIAGQAGIAPNELPLDEVQFEQAISSTNMVASALGLGGPQPAEVDRMIAAGGDRTASDARWIAHQRARLAEASQLLRDAFQATLETGPV</sequence>
<reference evidence="3" key="1">
    <citation type="journal article" date="2019" name="Int. J. Syst. Evol. Microbiol.">
        <title>The Global Catalogue of Microorganisms (GCM) 10K type strain sequencing project: providing services to taxonomists for standard genome sequencing and annotation.</title>
        <authorList>
            <consortium name="The Broad Institute Genomics Platform"/>
            <consortium name="The Broad Institute Genome Sequencing Center for Infectious Disease"/>
            <person name="Wu L."/>
            <person name="Ma J."/>
        </authorList>
    </citation>
    <scope>NUCLEOTIDE SEQUENCE [LARGE SCALE GENOMIC DNA]</scope>
    <source>
        <strain evidence="3">JCM 17666</strain>
    </source>
</reference>
<evidence type="ECO:0000259" key="1">
    <source>
        <dbReference type="Pfam" id="PF00206"/>
    </source>
</evidence>
<dbReference type="Gene3D" id="1.10.275.10">
    <property type="entry name" value="Fumarase/aspartase (N-terminal domain)"/>
    <property type="match status" value="1"/>
</dbReference>
<dbReference type="EMBL" id="BAABFO010000004">
    <property type="protein sequence ID" value="GAA4326684.1"/>
    <property type="molecule type" value="Genomic_DNA"/>
</dbReference>
<dbReference type="PRINTS" id="PR00145">
    <property type="entry name" value="ARGSUCLYASE"/>
</dbReference>
<dbReference type="GO" id="GO:0016829">
    <property type="term" value="F:lyase activity"/>
    <property type="evidence" value="ECO:0007669"/>
    <property type="project" value="UniProtKB-KW"/>
</dbReference>
<organism evidence="2 3">
    <name type="scientific">Pigmentiphaga soli</name>
    <dbReference type="NCBI Taxonomy" id="1007095"/>
    <lineage>
        <taxon>Bacteria</taxon>
        <taxon>Pseudomonadati</taxon>
        <taxon>Pseudomonadota</taxon>
        <taxon>Betaproteobacteria</taxon>
        <taxon>Burkholderiales</taxon>
        <taxon>Alcaligenaceae</taxon>
        <taxon>Pigmentiphaga</taxon>
    </lineage>
</organism>
<dbReference type="InterPro" id="IPR008948">
    <property type="entry name" value="L-Aspartase-like"/>
</dbReference>
<dbReference type="InterPro" id="IPR022761">
    <property type="entry name" value="Fumarate_lyase_N"/>
</dbReference>
<dbReference type="RefSeq" id="WP_345247055.1">
    <property type="nucleotide sequence ID" value="NZ_BAABFO010000004.1"/>
</dbReference>
<dbReference type="PANTHER" id="PTHR43814:SF1">
    <property type="entry name" value="ARGININOSUCCINATE LYASE"/>
    <property type="match status" value="1"/>
</dbReference>
<keyword evidence="3" id="KW-1185">Reference proteome</keyword>
<protein>
    <submittedName>
        <fullName evidence="2">Argininosuccinate lyase</fullName>
    </submittedName>
</protein>
<gene>
    <name evidence="2" type="primary">argH_2</name>
    <name evidence="2" type="ORF">GCM10023144_10460</name>
</gene>
<comment type="caution">
    <text evidence="2">The sequence shown here is derived from an EMBL/GenBank/DDBJ whole genome shotgun (WGS) entry which is preliminary data.</text>
</comment>
<proteinExistence type="predicted"/>
<accession>A0ABP8GLV2</accession>
<evidence type="ECO:0000313" key="3">
    <source>
        <dbReference type="Proteomes" id="UP001501671"/>
    </source>
</evidence>
<dbReference type="InterPro" id="IPR009049">
    <property type="entry name" value="Argininosuccinate_lyase"/>
</dbReference>
<keyword evidence="2" id="KW-0456">Lyase</keyword>
<dbReference type="Pfam" id="PF00206">
    <property type="entry name" value="Lyase_1"/>
    <property type="match status" value="1"/>
</dbReference>
<evidence type="ECO:0000313" key="2">
    <source>
        <dbReference type="EMBL" id="GAA4326684.1"/>
    </source>
</evidence>
<dbReference type="PANTHER" id="PTHR43814">
    <property type="entry name" value="ARGININOSUCCINATE LYASE"/>
    <property type="match status" value="1"/>
</dbReference>
<dbReference type="SUPFAM" id="SSF48557">
    <property type="entry name" value="L-aspartase-like"/>
    <property type="match status" value="1"/>
</dbReference>
<name>A0ABP8GLV2_9BURK</name>
<dbReference type="Proteomes" id="UP001501671">
    <property type="component" value="Unassembled WGS sequence"/>
</dbReference>
<dbReference type="Gene3D" id="1.20.200.10">
    <property type="entry name" value="Fumarase/aspartase (Central domain)"/>
    <property type="match status" value="1"/>
</dbReference>
<feature type="domain" description="Fumarate lyase N-terminal" evidence="1">
    <location>
        <begin position="75"/>
        <end position="279"/>
    </location>
</feature>
<dbReference type="Gene3D" id="1.10.40.30">
    <property type="entry name" value="Fumarase/aspartase (C-terminal domain)"/>
    <property type="match status" value="1"/>
</dbReference>
<dbReference type="InterPro" id="IPR024083">
    <property type="entry name" value="Fumarase/histidase_N"/>
</dbReference>